<keyword evidence="2" id="KW-1185">Reference proteome</keyword>
<protein>
    <submittedName>
        <fullName evidence="1">Uncharacterized protein</fullName>
    </submittedName>
</protein>
<organism evidence="1 2">
    <name type="scientific">Klebsiella electrica</name>
    <dbReference type="NCBI Taxonomy" id="1259973"/>
    <lineage>
        <taxon>Bacteria</taxon>
        <taxon>Pseudomonadati</taxon>
        <taxon>Pseudomonadota</taxon>
        <taxon>Gammaproteobacteria</taxon>
        <taxon>Enterobacterales</taxon>
        <taxon>Enterobacteriaceae</taxon>
        <taxon>Klebsiella/Raoultella group</taxon>
        <taxon>Klebsiella</taxon>
    </lineage>
</organism>
<proteinExistence type="predicted"/>
<dbReference type="RefSeq" id="WP_271207470.1">
    <property type="nucleotide sequence ID" value="NZ_CP112887.1"/>
</dbReference>
<gene>
    <name evidence="1" type="ORF">OR613_06415</name>
</gene>
<sequence length="101" mass="11643">MDAEYKIVSTTQATPGWWLMYEDKGKQFYYPVAAWAKCATRLNDNTWYVKEEWLYPMTPDSRHLLNVPVLDGSSLLYLPDAKFVPVTGNAETYYVINGVPK</sequence>
<dbReference type="EMBL" id="CP112887">
    <property type="protein sequence ID" value="WBW62554.1"/>
    <property type="molecule type" value="Genomic_DNA"/>
</dbReference>
<name>A0AAJ5UFH7_9ENTR</name>
<evidence type="ECO:0000313" key="1">
    <source>
        <dbReference type="EMBL" id="WBW62554.1"/>
    </source>
</evidence>
<dbReference type="AlphaFoldDB" id="A0AAJ5UFH7"/>
<dbReference type="Proteomes" id="UP001210130">
    <property type="component" value="Chromosome"/>
</dbReference>
<evidence type="ECO:0000313" key="2">
    <source>
        <dbReference type="Proteomes" id="UP001210130"/>
    </source>
</evidence>
<accession>A0AAJ5UFH7</accession>
<reference evidence="1 2" key="1">
    <citation type="journal article" date="2023" name="Microbiol. Resour. Announc.">
        <title>Complete Genome Sequence of the First Colistin-Resistant Raoultella electrica Strain.</title>
        <authorList>
            <person name="Aldeia C."/>
            <person name="Campos-Madueno E.I."/>
            <person name="Sendi P."/>
            <person name="Endimiani A."/>
        </authorList>
    </citation>
    <scope>NUCLEOTIDE SEQUENCE [LARGE SCALE GENOMIC DNA]</scope>
    <source>
        <strain evidence="1 2">S2-IND-01-C</strain>
    </source>
</reference>